<comment type="caution">
    <text evidence="2">The sequence shown here is derived from an EMBL/GenBank/DDBJ whole genome shotgun (WGS) entry which is preliminary data.</text>
</comment>
<organism evidence="2">
    <name type="scientific">marine sediment metagenome</name>
    <dbReference type="NCBI Taxonomy" id="412755"/>
    <lineage>
        <taxon>unclassified sequences</taxon>
        <taxon>metagenomes</taxon>
        <taxon>ecological metagenomes</taxon>
    </lineage>
</organism>
<dbReference type="Pfam" id="PF20437">
    <property type="entry name" value="LonC_helical"/>
    <property type="match status" value="1"/>
</dbReference>
<dbReference type="AlphaFoldDB" id="X1Q7T6"/>
<proteinExistence type="predicted"/>
<sequence>MEIKEIGFNIYVAGRTGTGRETAVKDFLEEFAKNKPVPPDVCYVNNFNDPYEPKAIELLQGKGKIFKRDMANLIDEVRRVLPEVFKSEDYAAKRDATMKTIKEERKKLF</sequence>
<gene>
    <name evidence="2" type="ORF">S12H4_10578</name>
</gene>
<accession>X1Q7T6</accession>
<protein>
    <recommendedName>
        <fullName evidence="1">Lon-like helical domain-containing protein</fullName>
    </recommendedName>
</protein>
<evidence type="ECO:0000313" key="2">
    <source>
        <dbReference type="EMBL" id="GAI64298.1"/>
    </source>
</evidence>
<dbReference type="InterPro" id="IPR027417">
    <property type="entry name" value="P-loop_NTPase"/>
</dbReference>
<dbReference type="InterPro" id="IPR046844">
    <property type="entry name" value="Lon-like_helical"/>
</dbReference>
<reference evidence="2" key="1">
    <citation type="journal article" date="2014" name="Front. Microbiol.">
        <title>High frequency of phylogenetically diverse reductive dehalogenase-homologous genes in deep subseafloor sedimentary metagenomes.</title>
        <authorList>
            <person name="Kawai M."/>
            <person name="Futagami T."/>
            <person name="Toyoda A."/>
            <person name="Takaki Y."/>
            <person name="Nishi S."/>
            <person name="Hori S."/>
            <person name="Arai W."/>
            <person name="Tsubouchi T."/>
            <person name="Morono Y."/>
            <person name="Uchiyama I."/>
            <person name="Ito T."/>
            <person name="Fujiyama A."/>
            <person name="Inagaki F."/>
            <person name="Takami H."/>
        </authorList>
    </citation>
    <scope>NUCLEOTIDE SEQUENCE</scope>
    <source>
        <strain evidence="2">Expedition CK06-06</strain>
    </source>
</reference>
<feature type="domain" description="Lon-like helical" evidence="1">
    <location>
        <begin position="40"/>
        <end position="73"/>
    </location>
</feature>
<dbReference type="Gene3D" id="3.40.50.300">
    <property type="entry name" value="P-loop containing nucleotide triphosphate hydrolases"/>
    <property type="match status" value="1"/>
</dbReference>
<name>X1Q7T6_9ZZZZ</name>
<feature type="non-terminal residue" evidence="2">
    <location>
        <position position="109"/>
    </location>
</feature>
<evidence type="ECO:0000259" key="1">
    <source>
        <dbReference type="Pfam" id="PF20437"/>
    </source>
</evidence>
<dbReference type="EMBL" id="BARW01004550">
    <property type="protein sequence ID" value="GAI64298.1"/>
    <property type="molecule type" value="Genomic_DNA"/>
</dbReference>